<dbReference type="OrthoDB" id="4335420at2"/>
<dbReference type="AlphaFoldDB" id="A0A3M0HVI7"/>
<organism evidence="3 4">
    <name type="scientific">Streptomyces shenzhenensis</name>
    <dbReference type="NCBI Taxonomy" id="943815"/>
    <lineage>
        <taxon>Bacteria</taxon>
        <taxon>Bacillati</taxon>
        <taxon>Actinomycetota</taxon>
        <taxon>Actinomycetes</taxon>
        <taxon>Kitasatosporales</taxon>
        <taxon>Streptomycetaceae</taxon>
        <taxon>Streptomyces</taxon>
    </lineage>
</organism>
<protein>
    <recommendedName>
        <fullName evidence="5">Alkaline shock response membrane anchor protein AmaP</fullName>
    </recommendedName>
</protein>
<accession>A0A3M0HVI7</accession>
<reference evidence="3 4" key="1">
    <citation type="submission" date="2017-11" db="EMBL/GenBank/DDBJ databases">
        <title>Draft genome of actinobacteria isolated from guarana (Paullinia cupana (Mart.) Ducke.</title>
        <authorList>
            <person name="Siqueira K.A."/>
            <person name="Liotti R.G."/>
            <person name="Mendes T.A.O."/>
            <person name="Soares M.A."/>
        </authorList>
    </citation>
    <scope>NUCLEOTIDE SEQUENCE [LARGE SCALE GENOMIC DNA]</scope>
    <source>
        <strain evidence="3 4">193</strain>
    </source>
</reference>
<keyword evidence="1" id="KW-1133">Transmembrane helix</keyword>
<feature type="signal peptide" evidence="2">
    <location>
        <begin position="1"/>
        <end position="28"/>
    </location>
</feature>
<feature type="transmembrane region" description="Helical" evidence="1">
    <location>
        <begin position="65"/>
        <end position="86"/>
    </location>
</feature>
<name>A0A3M0HVI7_9ACTN</name>
<keyword evidence="2" id="KW-0732">Signal</keyword>
<evidence type="ECO:0008006" key="5">
    <source>
        <dbReference type="Google" id="ProtNLM"/>
    </source>
</evidence>
<keyword evidence="1" id="KW-0812">Transmembrane</keyword>
<evidence type="ECO:0000313" key="4">
    <source>
        <dbReference type="Proteomes" id="UP000270471"/>
    </source>
</evidence>
<keyword evidence="4" id="KW-1185">Reference proteome</keyword>
<dbReference type="EMBL" id="PENI01000040">
    <property type="protein sequence ID" value="RMB80595.1"/>
    <property type="molecule type" value="Genomic_DNA"/>
</dbReference>
<evidence type="ECO:0000313" key="3">
    <source>
        <dbReference type="EMBL" id="RMB80595.1"/>
    </source>
</evidence>
<proteinExistence type="predicted"/>
<comment type="caution">
    <text evidence="3">The sequence shown here is derived from an EMBL/GenBank/DDBJ whole genome shotgun (WGS) entry which is preliminary data.</text>
</comment>
<gene>
    <name evidence="3" type="ORF">CTZ28_39355</name>
</gene>
<keyword evidence="1" id="KW-0472">Membrane</keyword>
<evidence type="ECO:0000256" key="1">
    <source>
        <dbReference type="SAM" id="Phobius"/>
    </source>
</evidence>
<sequence>MNRLRSGVNRAVLVCAGLPLTAAGIALGFPEVVGRDQVPSWWPLAASGTVWVDRAALAHWRDHDWWAPAVLAGLAAALLLCLGWCLHQARSGRVSTLPLDRAGLTLDGAALAQAVARQTRTVPGVTQARVRLAGRSRRLRVRLHLVLAPDASPAAVLAHIGTHTLPEARKAIAPRHLDAEVRLRVRRRPRRRVS</sequence>
<dbReference type="Proteomes" id="UP000270471">
    <property type="component" value="Unassembled WGS sequence"/>
</dbReference>
<dbReference type="RefSeq" id="WP_121894608.1">
    <property type="nucleotide sequence ID" value="NZ_PENI01000040.1"/>
</dbReference>
<feature type="chain" id="PRO_5018130244" description="Alkaline shock response membrane anchor protein AmaP" evidence="2">
    <location>
        <begin position="29"/>
        <end position="194"/>
    </location>
</feature>
<evidence type="ECO:0000256" key="2">
    <source>
        <dbReference type="SAM" id="SignalP"/>
    </source>
</evidence>